<comment type="similarity">
    <text evidence="6">Belongs to the Orn/Lys/Arg decarboxylase class-II family.</text>
</comment>
<keyword evidence="2" id="KW-0210">Decarboxylase</keyword>
<evidence type="ECO:0000256" key="6">
    <source>
        <dbReference type="RuleBase" id="RU003737"/>
    </source>
</evidence>
<dbReference type="AlphaFoldDB" id="A0A7S1C1Z7"/>
<protein>
    <recommendedName>
        <fullName evidence="10">Diaminopimelate decarboxylase</fullName>
    </recommendedName>
</protein>
<evidence type="ECO:0000313" key="9">
    <source>
        <dbReference type="EMBL" id="CAD8902920.1"/>
    </source>
</evidence>
<dbReference type="InterPro" id="IPR029066">
    <property type="entry name" value="PLP-binding_barrel"/>
</dbReference>
<reference evidence="9" key="1">
    <citation type="submission" date="2021-01" db="EMBL/GenBank/DDBJ databases">
        <authorList>
            <person name="Corre E."/>
            <person name="Pelletier E."/>
            <person name="Niang G."/>
            <person name="Scheremetjew M."/>
            <person name="Finn R."/>
            <person name="Kale V."/>
            <person name="Holt S."/>
            <person name="Cochrane G."/>
            <person name="Meng A."/>
            <person name="Brown T."/>
            <person name="Cohen L."/>
        </authorList>
    </citation>
    <scope>NUCLEOTIDE SEQUENCE</scope>
    <source>
        <strain evidence="9">308</strain>
    </source>
</reference>
<dbReference type="Pfam" id="PF02784">
    <property type="entry name" value="Orn_Arg_deC_N"/>
    <property type="match status" value="1"/>
</dbReference>
<sequence>MLITSCAKDGNKTINTTMRFSHSAVILAFFSATADAWIPGPTNYLTKLSSTNRLSHVSAASGALHATPPSSSAFLTPELASAAIDAAQGTPLYVYDLEKLQKSADECLAFPNAFGLTVRYAMKSCPNKAILQAFHKKGIHIDASSGYEVKRAISSGIPASNISLSTQELPANFAELADIGVKINACSLSQLERIGKHYANKGMKVGIRVNPGVGSGGFSSSTTTFSKTNVGGPSSSFGIYFTSVDDGTVASIVEKYGLVVERVHTHIGSGSDPKIWQQVALRSLSFCKAFDTVVSLNLGGGYKVARVPGEQSTNLQECGGPVSDAFRQFAEETGRELALEIEPGTYLVAMAGALVSTIQDIVETTGEDGHKFLKLDAGMTDVLRPSLYGAVHPMTLFPGSGKSEDIGGEEEDVVVVGHCCESGDLMTPAPGEPEELGERTLRKAEIGDTLIMDGSGAYCSSMSTKHYNSFPEAPEVLLDTSGGVHVIRKQQPLEQIYQNEVEVSESIL</sequence>
<evidence type="ECO:0000259" key="8">
    <source>
        <dbReference type="Pfam" id="PF02784"/>
    </source>
</evidence>
<dbReference type="InterPro" id="IPR009006">
    <property type="entry name" value="Ala_racemase/Decarboxylase_C"/>
</dbReference>
<evidence type="ECO:0008006" key="10">
    <source>
        <dbReference type="Google" id="ProtNLM"/>
    </source>
</evidence>
<evidence type="ECO:0000256" key="5">
    <source>
        <dbReference type="PIRSR" id="PIRSR600183-50"/>
    </source>
</evidence>
<evidence type="ECO:0000256" key="2">
    <source>
        <dbReference type="ARBA" id="ARBA00022793"/>
    </source>
</evidence>
<evidence type="ECO:0000259" key="7">
    <source>
        <dbReference type="Pfam" id="PF00278"/>
    </source>
</evidence>
<dbReference type="InterPro" id="IPR002986">
    <property type="entry name" value="DAP_deCOOHase_LysA"/>
</dbReference>
<feature type="active site" description="Proton donor" evidence="5">
    <location>
        <position position="420"/>
    </location>
</feature>
<feature type="domain" description="Orn/DAP/Arg decarboxylase 2 N-terminal" evidence="8">
    <location>
        <begin position="108"/>
        <end position="349"/>
    </location>
</feature>
<accession>A0A7S1C1Z7</accession>
<dbReference type="PANTHER" id="PTHR43727">
    <property type="entry name" value="DIAMINOPIMELATE DECARBOXYLASE"/>
    <property type="match status" value="1"/>
</dbReference>
<dbReference type="PRINTS" id="PR01179">
    <property type="entry name" value="ODADCRBXLASE"/>
</dbReference>
<dbReference type="PANTHER" id="PTHR43727:SF2">
    <property type="entry name" value="GROUP IV DECARBOXYLASE"/>
    <property type="match status" value="1"/>
</dbReference>
<evidence type="ECO:0000256" key="3">
    <source>
        <dbReference type="ARBA" id="ARBA00022898"/>
    </source>
</evidence>
<dbReference type="InterPro" id="IPR022644">
    <property type="entry name" value="De-COase2_N"/>
</dbReference>
<dbReference type="CDD" id="cd06828">
    <property type="entry name" value="PLPDE_III_DapDC"/>
    <property type="match status" value="1"/>
</dbReference>
<evidence type="ECO:0000256" key="1">
    <source>
        <dbReference type="ARBA" id="ARBA00001933"/>
    </source>
</evidence>
<dbReference type="InterPro" id="IPR022643">
    <property type="entry name" value="De-COase2_C"/>
</dbReference>
<proteinExistence type="inferred from homology"/>
<dbReference type="InterPro" id="IPR000183">
    <property type="entry name" value="Orn/DAP/Arg_de-COase"/>
</dbReference>
<name>A0A7S1C1Z7_9STRA</name>
<keyword evidence="3 5" id="KW-0663">Pyridoxal phosphate</keyword>
<comment type="cofactor">
    <cofactor evidence="1 5">
        <name>pyridoxal 5'-phosphate</name>
        <dbReference type="ChEBI" id="CHEBI:597326"/>
    </cofactor>
</comment>
<dbReference type="SUPFAM" id="SSF50621">
    <property type="entry name" value="Alanine racemase C-terminal domain-like"/>
    <property type="match status" value="1"/>
</dbReference>
<dbReference type="Gene3D" id="3.20.20.10">
    <property type="entry name" value="Alanine racemase"/>
    <property type="match status" value="1"/>
</dbReference>
<dbReference type="PRINTS" id="PR01181">
    <property type="entry name" value="DAPDCRBXLASE"/>
</dbReference>
<dbReference type="Pfam" id="PF00278">
    <property type="entry name" value="Orn_DAP_Arg_deC"/>
    <property type="match status" value="1"/>
</dbReference>
<dbReference type="GO" id="GO:0009089">
    <property type="term" value="P:lysine biosynthetic process via diaminopimelate"/>
    <property type="evidence" value="ECO:0007669"/>
    <property type="project" value="InterPro"/>
</dbReference>
<dbReference type="GO" id="GO:0008836">
    <property type="term" value="F:diaminopimelate decarboxylase activity"/>
    <property type="evidence" value="ECO:0007669"/>
    <property type="project" value="InterPro"/>
</dbReference>
<feature type="domain" description="Orn/DAP/Arg decarboxylase 2 C-terminal" evidence="7">
    <location>
        <begin position="93"/>
        <end position="455"/>
    </location>
</feature>
<dbReference type="SUPFAM" id="SSF51419">
    <property type="entry name" value="PLP-binding barrel"/>
    <property type="match status" value="1"/>
</dbReference>
<dbReference type="Gene3D" id="2.40.37.10">
    <property type="entry name" value="Lyase, Ornithine Decarboxylase, Chain A, domain 1"/>
    <property type="match status" value="1"/>
</dbReference>
<feature type="modified residue" description="N6-(pyridoxal phosphate)lysine" evidence="5">
    <location>
        <position position="123"/>
    </location>
</feature>
<organism evidence="9">
    <name type="scientific">Corethron hystrix</name>
    <dbReference type="NCBI Taxonomy" id="216773"/>
    <lineage>
        <taxon>Eukaryota</taxon>
        <taxon>Sar</taxon>
        <taxon>Stramenopiles</taxon>
        <taxon>Ochrophyta</taxon>
        <taxon>Bacillariophyta</taxon>
        <taxon>Coscinodiscophyceae</taxon>
        <taxon>Corethrophycidae</taxon>
        <taxon>Corethrales</taxon>
        <taxon>Corethraceae</taxon>
        <taxon>Corethron</taxon>
    </lineage>
</organism>
<evidence type="ECO:0000256" key="4">
    <source>
        <dbReference type="ARBA" id="ARBA00023239"/>
    </source>
</evidence>
<gene>
    <name evidence="9" type="ORF">CHYS00102_LOCUS30139</name>
</gene>
<keyword evidence="4" id="KW-0456">Lyase</keyword>
<dbReference type="EMBL" id="HBFR01041258">
    <property type="protein sequence ID" value="CAD8902920.1"/>
    <property type="molecule type" value="Transcribed_RNA"/>
</dbReference>